<evidence type="ECO:0000313" key="1">
    <source>
        <dbReference type="EMBL" id="KGX92129.1"/>
    </source>
</evidence>
<accession>A0A0A5GJG4</accession>
<name>A0A0A5GJG4_9BACI</name>
<dbReference type="OrthoDB" id="2690514at2"/>
<organism evidence="1 2">
    <name type="scientific">Pontibacillus halophilus JSM 076056 = DSM 19796</name>
    <dbReference type="NCBI Taxonomy" id="1385510"/>
    <lineage>
        <taxon>Bacteria</taxon>
        <taxon>Bacillati</taxon>
        <taxon>Bacillota</taxon>
        <taxon>Bacilli</taxon>
        <taxon>Bacillales</taxon>
        <taxon>Bacillaceae</taxon>
        <taxon>Pontibacillus</taxon>
    </lineage>
</organism>
<dbReference type="STRING" id="1385510.GCA_000425205_00708"/>
<evidence type="ECO:0008006" key="3">
    <source>
        <dbReference type="Google" id="ProtNLM"/>
    </source>
</evidence>
<dbReference type="Pfam" id="PF10720">
    <property type="entry name" value="DUF2515"/>
    <property type="match status" value="1"/>
</dbReference>
<keyword evidence="2" id="KW-1185">Reference proteome</keyword>
<reference evidence="1 2" key="1">
    <citation type="submission" date="2013-08" db="EMBL/GenBank/DDBJ databases">
        <authorList>
            <person name="Huang J."/>
            <person name="Wang G."/>
        </authorList>
    </citation>
    <scope>NUCLEOTIDE SEQUENCE [LARGE SCALE GENOMIC DNA]</scope>
    <source>
        <strain evidence="1 2">JSM 076056</strain>
    </source>
</reference>
<dbReference type="EMBL" id="AVPE01000007">
    <property type="protein sequence ID" value="KGX92129.1"/>
    <property type="molecule type" value="Genomic_DNA"/>
</dbReference>
<dbReference type="Proteomes" id="UP000030528">
    <property type="component" value="Unassembled WGS sequence"/>
</dbReference>
<comment type="caution">
    <text evidence="1">The sequence shown here is derived from an EMBL/GenBank/DDBJ whole genome shotgun (WGS) entry which is preliminary data.</text>
</comment>
<evidence type="ECO:0000313" key="2">
    <source>
        <dbReference type="Proteomes" id="UP000030528"/>
    </source>
</evidence>
<dbReference type="AlphaFoldDB" id="A0A0A5GJG4"/>
<dbReference type="InterPro" id="IPR019658">
    <property type="entry name" value="DUF2515"/>
</dbReference>
<gene>
    <name evidence="1" type="ORF">N781_17655</name>
</gene>
<proteinExistence type="predicted"/>
<protein>
    <recommendedName>
        <fullName evidence="3">DUF2515 domain-containing protein</fullName>
    </recommendedName>
</protein>
<dbReference type="eggNOG" id="ENOG502ZB0U">
    <property type="taxonomic scope" value="Bacteria"/>
</dbReference>
<sequence>MRNDQVLHASREVIVVFQEWARQQTLENNTDNISRTKAYLRIYEQCKELKWALLASMVSRNAGWNMTDLETMPIRTLLGMKERNMLFKTYERANWLIFSDAYPQLLTYMYSKKTGKPQFHHLTYFHVSTFMKHEWFHFFTHKDEERLVKALIINEQNVIQQPVIAHPEYREHVFHRLPYLSQDFFHLSAVLFPTMTGQLYGYSVNHFSNVTERIKLGKKLASLLFHPDYYPKFYRFSKDVEPTGARWEYEKYFSTRMPKTPMLRLLYPIYSHQDTIRKDWYVSDRSVKKRWWKDELHLPVEDVSHKFYSKRHLLYAWVHFKHVENEKDKLH</sequence>